<keyword evidence="12" id="KW-1185">Reference proteome</keyword>
<evidence type="ECO:0000313" key="11">
    <source>
        <dbReference type="EMBL" id="CDF33279.1"/>
    </source>
</evidence>
<dbReference type="InterPro" id="IPR018094">
    <property type="entry name" value="Thymidylate_kinase"/>
</dbReference>
<evidence type="ECO:0000256" key="8">
    <source>
        <dbReference type="ARBA" id="ARBA00022777"/>
    </source>
</evidence>
<dbReference type="PhylomeDB" id="R7Q5I2"/>
<dbReference type="STRING" id="2769.R7Q5I2"/>
<dbReference type="GeneID" id="17320795"/>
<dbReference type="Proteomes" id="UP000012073">
    <property type="component" value="Unassembled WGS sequence"/>
</dbReference>
<reference evidence="12" key="1">
    <citation type="journal article" date="2013" name="Proc. Natl. Acad. Sci. U.S.A.">
        <title>Genome structure and metabolic features in the red seaweed Chondrus crispus shed light on evolution of the Archaeplastida.</title>
        <authorList>
            <person name="Collen J."/>
            <person name="Porcel B."/>
            <person name="Carre W."/>
            <person name="Ball S.G."/>
            <person name="Chaparro C."/>
            <person name="Tonon T."/>
            <person name="Barbeyron T."/>
            <person name="Michel G."/>
            <person name="Noel B."/>
            <person name="Valentin K."/>
            <person name="Elias M."/>
            <person name="Artiguenave F."/>
            <person name="Arun A."/>
            <person name="Aury J.M."/>
            <person name="Barbosa-Neto J.F."/>
            <person name="Bothwell J.H."/>
            <person name="Bouget F.Y."/>
            <person name="Brillet L."/>
            <person name="Cabello-Hurtado F."/>
            <person name="Capella-Gutierrez S."/>
            <person name="Charrier B."/>
            <person name="Cladiere L."/>
            <person name="Cock J.M."/>
            <person name="Coelho S.M."/>
            <person name="Colleoni C."/>
            <person name="Czjzek M."/>
            <person name="Da Silva C."/>
            <person name="Delage L."/>
            <person name="Denoeud F."/>
            <person name="Deschamps P."/>
            <person name="Dittami S.M."/>
            <person name="Gabaldon T."/>
            <person name="Gachon C.M."/>
            <person name="Groisillier A."/>
            <person name="Herve C."/>
            <person name="Jabbari K."/>
            <person name="Katinka M."/>
            <person name="Kloareg B."/>
            <person name="Kowalczyk N."/>
            <person name="Labadie K."/>
            <person name="Leblanc C."/>
            <person name="Lopez P.J."/>
            <person name="McLachlan D.H."/>
            <person name="Meslet-Cladiere L."/>
            <person name="Moustafa A."/>
            <person name="Nehr Z."/>
            <person name="Nyvall Collen P."/>
            <person name="Panaud O."/>
            <person name="Partensky F."/>
            <person name="Poulain J."/>
            <person name="Rensing S.A."/>
            <person name="Rousvoal S."/>
            <person name="Samson G."/>
            <person name="Symeonidi A."/>
            <person name="Weissenbach J."/>
            <person name="Zambounis A."/>
            <person name="Wincker P."/>
            <person name="Boyen C."/>
        </authorList>
    </citation>
    <scope>NUCLEOTIDE SEQUENCE [LARGE SCALE GENOMIC DNA]</scope>
    <source>
        <strain evidence="12">cv. Stackhouse</strain>
    </source>
</reference>
<proteinExistence type="inferred from homology"/>
<dbReference type="PANTHER" id="PTHR10344:SF1">
    <property type="entry name" value="THYMIDYLATE KINASE"/>
    <property type="match status" value="1"/>
</dbReference>
<evidence type="ECO:0000256" key="5">
    <source>
        <dbReference type="ARBA" id="ARBA00022679"/>
    </source>
</evidence>
<dbReference type="OMA" id="ANRWECA"/>
<evidence type="ECO:0000256" key="4">
    <source>
        <dbReference type="ARBA" id="ARBA00017144"/>
    </source>
</evidence>
<evidence type="ECO:0000256" key="3">
    <source>
        <dbReference type="ARBA" id="ARBA00012980"/>
    </source>
</evidence>
<keyword evidence="7" id="KW-0547">Nucleotide-binding</keyword>
<dbReference type="GO" id="GO:0005524">
    <property type="term" value="F:ATP binding"/>
    <property type="evidence" value="ECO:0007669"/>
    <property type="project" value="UniProtKB-KW"/>
</dbReference>
<dbReference type="Pfam" id="PF02223">
    <property type="entry name" value="Thymidylate_kin"/>
    <property type="match status" value="1"/>
</dbReference>
<dbReference type="SUPFAM" id="SSF52540">
    <property type="entry name" value="P-loop containing nucleoside triphosphate hydrolases"/>
    <property type="match status" value="1"/>
</dbReference>
<dbReference type="AlphaFoldDB" id="R7Q5I2"/>
<dbReference type="GO" id="GO:0004550">
    <property type="term" value="F:nucleoside diphosphate kinase activity"/>
    <property type="evidence" value="ECO:0007669"/>
    <property type="project" value="TreeGrafter"/>
</dbReference>
<evidence type="ECO:0000256" key="1">
    <source>
        <dbReference type="ARBA" id="ARBA00004992"/>
    </source>
</evidence>
<dbReference type="GO" id="GO:0006227">
    <property type="term" value="P:dUDP biosynthetic process"/>
    <property type="evidence" value="ECO:0007669"/>
    <property type="project" value="TreeGrafter"/>
</dbReference>
<dbReference type="GO" id="GO:0005634">
    <property type="term" value="C:nucleus"/>
    <property type="evidence" value="ECO:0007669"/>
    <property type="project" value="TreeGrafter"/>
</dbReference>
<evidence type="ECO:0000259" key="10">
    <source>
        <dbReference type="Pfam" id="PF02223"/>
    </source>
</evidence>
<sequence>MPRGTLIVFEGLDRCGKTTQTRLCVEGLSRTGVKLAAGLPWRFPDRTTPIGEVLNTYLTSKTELGDEAAHLLFSANRWEKAATIREALGRGETVVYDRYAYSGVAYSVAKGLGMEWCLAADEGLPRPDVVVFLEVGVDEARGREGFGGERFEEAETQKRVGAVFDRLKGEGWSVVEGSGRMEEVAERVKAVVWPVVQAVTGRDDEVGELWGQGVRKRQG</sequence>
<comment type="similarity">
    <text evidence="2">Belongs to the thymidylate kinase family.</text>
</comment>
<dbReference type="GO" id="GO:0005739">
    <property type="term" value="C:mitochondrion"/>
    <property type="evidence" value="ECO:0007669"/>
    <property type="project" value="TreeGrafter"/>
</dbReference>
<keyword evidence="6" id="KW-0545">Nucleotide biosynthesis</keyword>
<gene>
    <name evidence="11" type="ORF">CHC_T00002059001</name>
</gene>
<accession>R7Q5I2</accession>
<dbReference type="InterPro" id="IPR039430">
    <property type="entry name" value="Thymidylate_kin-like_dom"/>
</dbReference>
<dbReference type="HAMAP" id="MF_00165">
    <property type="entry name" value="Thymidylate_kinase"/>
    <property type="match status" value="1"/>
</dbReference>
<dbReference type="EC" id="2.7.4.9" evidence="3"/>
<keyword evidence="5" id="KW-0808">Transferase</keyword>
<evidence type="ECO:0000256" key="2">
    <source>
        <dbReference type="ARBA" id="ARBA00009776"/>
    </source>
</evidence>
<evidence type="ECO:0000256" key="9">
    <source>
        <dbReference type="ARBA" id="ARBA00022840"/>
    </source>
</evidence>
<dbReference type="KEGG" id="ccp:CHC_T00002059001"/>
<keyword evidence="9" id="KW-0067">ATP-binding</keyword>
<dbReference type="InterPro" id="IPR027417">
    <property type="entry name" value="P-loop_NTPase"/>
</dbReference>
<evidence type="ECO:0000313" key="12">
    <source>
        <dbReference type="Proteomes" id="UP000012073"/>
    </source>
</evidence>
<dbReference type="RefSeq" id="XP_005713082.1">
    <property type="nucleotide sequence ID" value="XM_005713025.1"/>
</dbReference>
<dbReference type="Gene3D" id="3.40.50.300">
    <property type="entry name" value="P-loop containing nucleotide triphosphate hydrolases"/>
    <property type="match status" value="1"/>
</dbReference>
<dbReference type="GO" id="GO:0005829">
    <property type="term" value="C:cytosol"/>
    <property type="evidence" value="ECO:0007669"/>
    <property type="project" value="TreeGrafter"/>
</dbReference>
<organism evidence="11 12">
    <name type="scientific">Chondrus crispus</name>
    <name type="common">Carrageen Irish moss</name>
    <name type="synonym">Polymorpha crispa</name>
    <dbReference type="NCBI Taxonomy" id="2769"/>
    <lineage>
        <taxon>Eukaryota</taxon>
        <taxon>Rhodophyta</taxon>
        <taxon>Florideophyceae</taxon>
        <taxon>Rhodymeniophycidae</taxon>
        <taxon>Gigartinales</taxon>
        <taxon>Gigartinaceae</taxon>
        <taxon>Chondrus</taxon>
    </lineage>
</organism>
<evidence type="ECO:0000256" key="6">
    <source>
        <dbReference type="ARBA" id="ARBA00022727"/>
    </source>
</evidence>
<dbReference type="GO" id="GO:0006235">
    <property type="term" value="P:dTTP biosynthetic process"/>
    <property type="evidence" value="ECO:0007669"/>
    <property type="project" value="TreeGrafter"/>
</dbReference>
<dbReference type="GO" id="GO:0006233">
    <property type="term" value="P:dTDP biosynthetic process"/>
    <property type="evidence" value="ECO:0007669"/>
    <property type="project" value="InterPro"/>
</dbReference>
<evidence type="ECO:0000256" key="7">
    <source>
        <dbReference type="ARBA" id="ARBA00022741"/>
    </source>
</evidence>
<protein>
    <recommendedName>
        <fullName evidence="4">Thymidylate kinase</fullName>
        <ecNumber evidence="3">2.7.4.9</ecNumber>
    </recommendedName>
</protein>
<dbReference type="CDD" id="cd01672">
    <property type="entry name" value="TMPK"/>
    <property type="match status" value="1"/>
</dbReference>
<dbReference type="Gramene" id="CDF33279">
    <property type="protein sequence ID" value="CDF33279"/>
    <property type="gene ID" value="CHC_T00002059001"/>
</dbReference>
<comment type="pathway">
    <text evidence="1">Pyrimidine metabolism; dTTP biosynthesis.</text>
</comment>
<keyword evidence="8" id="KW-0418">Kinase</keyword>
<feature type="domain" description="Thymidylate kinase-like" evidence="10">
    <location>
        <begin position="9"/>
        <end position="187"/>
    </location>
</feature>
<name>R7Q5I2_CHOCR</name>
<dbReference type="GO" id="GO:0004798">
    <property type="term" value="F:dTMP kinase activity"/>
    <property type="evidence" value="ECO:0007669"/>
    <property type="project" value="UniProtKB-EC"/>
</dbReference>
<dbReference type="OrthoDB" id="425602at2759"/>
<dbReference type="EMBL" id="HG001639">
    <property type="protein sequence ID" value="CDF33279.1"/>
    <property type="molecule type" value="Genomic_DNA"/>
</dbReference>
<dbReference type="NCBIfam" id="TIGR00041">
    <property type="entry name" value="DTMP_kinase"/>
    <property type="match status" value="1"/>
</dbReference>
<dbReference type="PANTHER" id="PTHR10344">
    <property type="entry name" value="THYMIDYLATE KINASE"/>
    <property type="match status" value="1"/>
</dbReference>
<dbReference type="FunFam" id="3.40.50.300:FF:000679">
    <property type="entry name" value="Thymidylate kinase"/>
    <property type="match status" value="1"/>
</dbReference>